<comment type="caution">
    <text evidence="1">The sequence shown here is derived from an EMBL/GenBank/DDBJ whole genome shotgun (WGS) entry which is preliminary data.</text>
</comment>
<evidence type="ECO:0000313" key="1">
    <source>
        <dbReference type="EMBL" id="KAI0032433.1"/>
    </source>
</evidence>
<accession>A0ACB8QLH3</accession>
<reference evidence="1" key="2">
    <citation type="journal article" date="2022" name="New Phytol.">
        <title>Evolutionary transition to the ectomycorrhizal habit in the genomes of a hyperdiverse lineage of mushroom-forming fungi.</title>
        <authorList>
            <person name="Looney B."/>
            <person name="Miyauchi S."/>
            <person name="Morin E."/>
            <person name="Drula E."/>
            <person name="Courty P.E."/>
            <person name="Kohler A."/>
            <person name="Kuo A."/>
            <person name="LaButti K."/>
            <person name="Pangilinan J."/>
            <person name="Lipzen A."/>
            <person name="Riley R."/>
            <person name="Andreopoulos W."/>
            <person name="He G."/>
            <person name="Johnson J."/>
            <person name="Nolan M."/>
            <person name="Tritt A."/>
            <person name="Barry K.W."/>
            <person name="Grigoriev I.V."/>
            <person name="Nagy L.G."/>
            <person name="Hibbett D."/>
            <person name="Henrissat B."/>
            <person name="Matheny P.B."/>
            <person name="Labbe J."/>
            <person name="Martin F.M."/>
        </authorList>
    </citation>
    <scope>NUCLEOTIDE SEQUENCE</scope>
    <source>
        <strain evidence="1">EC-137</strain>
    </source>
</reference>
<organism evidence="1 2">
    <name type="scientific">Vararia minispora EC-137</name>
    <dbReference type="NCBI Taxonomy" id="1314806"/>
    <lineage>
        <taxon>Eukaryota</taxon>
        <taxon>Fungi</taxon>
        <taxon>Dikarya</taxon>
        <taxon>Basidiomycota</taxon>
        <taxon>Agaricomycotina</taxon>
        <taxon>Agaricomycetes</taxon>
        <taxon>Russulales</taxon>
        <taxon>Lachnocladiaceae</taxon>
        <taxon>Vararia</taxon>
    </lineage>
</organism>
<dbReference type="EMBL" id="MU273546">
    <property type="protein sequence ID" value="KAI0032433.1"/>
    <property type="molecule type" value="Genomic_DNA"/>
</dbReference>
<name>A0ACB8QLH3_9AGAM</name>
<dbReference type="Proteomes" id="UP000814128">
    <property type="component" value="Unassembled WGS sequence"/>
</dbReference>
<evidence type="ECO:0000313" key="2">
    <source>
        <dbReference type="Proteomes" id="UP000814128"/>
    </source>
</evidence>
<proteinExistence type="predicted"/>
<protein>
    <submittedName>
        <fullName evidence="1">Uncharacterized protein</fullName>
    </submittedName>
</protein>
<gene>
    <name evidence="1" type="ORF">K488DRAFT_70636</name>
</gene>
<keyword evidence="2" id="KW-1185">Reference proteome</keyword>
<reference evidence="1" key="1">
    <citation type="submission" date="2021-02" db="EMBL/GenBank/DDBJ databases">
        <authorList>
            <consortium name="DOE Joint Genome Institute"/>
            <person name="Ahrendt S."/>
            <person name="Looney B.P."/>
            <person name="Miyauchi S."/>
            <person name="Morin E."/>
            <person name="Drula E."/>
            <person name="Courty P.E."/>
            <person name="Chicoki N."/>
            <person name="Fauchery L."/>
            <person name="Kohler A."/>
            <person name="Kuo A."/>
            <person name="Labutti K."/>
            <person name="Pangilinan J."/>
            <person name="Lipzen A."/>
            <person name="Riley R."/>
            <person name="Andreopoulos W."/>
            <person name="He G."/>
            <person name="Johnson J."/>
            <person name="Barry K.W."/>
            <person name="Grigoriev I.V."/>
            <person name="Nagy L."/>
            <person name="Hibbett D."/>
            <person name="Henrissat B."/>
            <person name="Matheny P.B."/>
            <person name="Labbe J."/>
            <person name="Martin F."/>
        </authorList>
    </citation>
    <scope>NUCLEOTIDE SEQUENCE</scope>
    <source>
        <strain evidence="1">EC-137</strain>
    </source>
</reference>
<sequence>MKTFIASVLAVLSTSRAALAVNDWSTPCHAGQCAWHMPSSETSSSSVMHIWGAPLAIADITPAAGWSILACSATLASQVVRVACTDPNAECGHLLDAEAVGRIVRLPDECGPAPFATITAMTVSVDQNVPRHLYRRGLPSPKVYALTLSSEFGTYSPHGPVVNESVRHPSRSIAQHRELQMKRRFVDDGVHSFLAARQSTNSNPINFDKVTTFPPLNINQTGNVFNVSVSNCQVAGVPFNAAVSADATAVASATVSLGISVTGQLLPVPTLDTAAITAGLTGSVNGSLHIVATADGTFSSPDLTLLDVPLPGFVGIPGVLDIGPTFRIVANADLNLGVGVDTVLGLSYAVDNATLVFPPTAGASSGNFSPANTPLSLSTDTNATGDASITAHVIPQLSVGLNVFGNNVAATVTLALDASATLNLNGTAGVRTQTGSAAVILPPTGCVDVSAGLDVTAAADATLFSIFQAGDSVSLFSNTFDLFNTCGTADVSGFTAGNNTNSTASFSNSTVSSSNSTASSSNSTNSSSSNSTSTSTSSNTTSSADACIAMCSSYGLLSSVQSGTVSASSAAASSTSSSYASSSSSYASSSSSYNSYGSSSSSSGYGSGSSSYRARAKRAPTRTRLTKRVAFSCPSLPFSIVSPAAPTNVTPAAKGAKAAARR</sequence>